<dbReference type="NCBIfam" id="TIGR01451">
    <property type="entry name" value="B_ant_repeat"/>
    <property type="match status" value="1"/>
</dbReference>
<dbReference type="RefSeq" id="WP_129734855.1">
    <property type="nucleotide sequence ID" value="NZ_PRLM01000003.1"/>
</dbReference>
<dbReference type="Proteomes" id="UP001191019">
    <property type="component" value="Unassembled WGS sequence"/>
</dbReference>
<proteinExistence type="predicted"/>
<evidence type="ECO:0000256" key="2">
    <source>
        <dbReference type="SAM" id="Phobius"/>
    </source>
</evidence>
<reference evidence="4 5" key="1">
    <citation type="journal article" date="2018" name="bioRxiv">
        <title>Evidence of independent acquisition and adaption of ultra-small bacteria to human hosts across the highly diverse yet reduced genomes of the phylum Saccharibacteria.</title>
        <authorList>
            <person name="McLean J.S."/>
            <person name="Bor B."/>
            <person name="To T.T."/>
            <person name="Liu Q."/>
            <person name="Kearns K.A."/>
            <person name="Solden L.M."/>
            <person name="Wrighton K.C."/>
            <person name="He X."/>
            <person name="Shi W."/>
        </authorList>
    </citation>
    <scope>NUCLEOTIDE SEQUENCE [LARGE SCALE GENOMIC DNA]</scope>
    <source>
        <strain evidence="4 5">TM7_G3_2_Rum_HOT_351B</strain>
    </source>
</reference>
<keyword evidence="2" id="KW-1133">Transmembrane helix</keyword>
<accession>A0ABY0FM81</accession>
<comment type="caution">
    <text evidence="4">The sequence shown here is derived from an EMBL/GenBank/DDBJ whole genome shotgun (WGS) entry which is preliminary data.</text>
</comment>
<evidence type="ECO:0000256" key="3">
    <source>
        <dbReference type="SAM" id="SignalP"/>
    </source>
</evidence>
<protein>
    <recommendedName>
        <fullName evidence="6">DUF11 domain-containing protein</fullName>
    </recommendedName>
</protein>
<keyword evidence="5" id="KW-1185">Reference proteome</keyword>
<sequence>MNKIYKSILGVSAAAVVLAGTLTPAFVSAWGDSANGRPSYTLDQINNGELGDTITFNSISNGKIGDEKNFVGAKVAGATVETWNANEIEVKDGETYTIRLFVHNNSPKGMDAIAKGVKATFSLPTTVAKSHTIIGYLDSSNATPNRYWDEVTLKSSDNFYLEYVDGSAKYNNNKGTFSLSNDVIISGATLGFDKMNGEIPGCYEYSGVVTINVKVHKSVSAKVSKQVRLKGTKTWSESVNAKVGDEVEYQIEYVNLLADQVNNVMIRDILPTNVEYMKDSTYLYNSQYQNGLLLKDNTLTTSGINIGSYSAKGNAYVRFTGKVVDKTLACGDNQLVNWANSTVNGAVVGKDDASVMVNKSGDVCKDKPTPPTPTPDNPTDTPTTIVATGPATIVTGAVGTGSVVTMLGYYIASRKKLMK</sequence>
<feature type="signal peptide" evidence="3">
    <location>
        <begin position="1"/>
        <end position="29"/>
    </location>
</feature>
<name>A0ABY0FM81_9BACT</name>
<evidence type="ECO:0008006" key="6">
    <source>
        <dbReference type="Google" id="ProtNLM"/>
    </source>
</evidence>
<feature type="transmembrane region" description="Helical" evidence="2">
    <location>
        <begin position="391"/>
        <end position="412"/>
    </location>
</feature>
<evidence type="ECO:0000256" key="1">
    <source>
        <dbReference type="SAM" id="MobiDB-lite"/>
    </source>
</evidence>
<keyword evidence="2" id="KW-0812">Transmembrane</keyword>
<keyword evidence="2" id="KW-0472">Membrane</keyword>
<evidence type="ECO:0000313" key="5">
    <source>
        <dbReference type="Proteomes" id="UP001191019"/>
    </source>
</evidence>
<keyword evidence="3" id="KW-0732">Signal</keyword>
<gene>
    <name evidence="4" type="ORF">G3RUM_00389</name>
</gene>
<evidence type="ECO:0000313" key="4">
    <source>
        <dbReference type="EMBL" id="RYC74840.1"/>
    </source>
</evidence>
<dbReference type="InterPro" id="IPR047589">
    <property type="entry name" value="DUF11_rpt"/>
</dbReference>
<organism evidence="4 5">
    <name type="scientific">Candidatus Nanosyncoccus alces</name>
    <dbReference type="NCBI Taxonomy" id="2171997"/>
    <lineage>
        <taxon>Bacteria</taxon>
        <taxon>Candidatus Saccharimonadota</taxon>
        <taxon>Candidatus Nanosyncoccalia</taxon>
        <taxon>Candidatus Nanosyncoccales</taxon>
        <taxon>Candidatus Nanosyncoccaceae</taxon>
        <taxon>Candidatus Nanosyncoccus</taxon>
    </lineage>
</organism>
<reference evidence="4 5" key="2">
    <citation type="journal article" date="2020" name="Cell Rep.">
        <title>Acquisition and Adaptation of Ultra-small Parasitic Reduced Genome Bacteria to Mammalian Hosts.</title>
        <authorList>
            <person name="McLean J.S."/>
            <person name="Bor B."/>
            <person name="Kerns K.A."/>
            <person name="Liu Q."/>
            <person name="To T.T."/>
            <person name="Solden L."/>
            <person name="Hendrickson E.L."/>
            <person name="Wrighton K."/>
            <person name="Shi W."/>
            <person name="He X."/>
        </authorList>
    </citation>
    <scope>NUCLEOTIDE SEQUENCE [LARGE SCALE GENOMIC DNA]</scope>
    <source>
        <strain evidence="4 5">TM7_G3_2_Rum_HOT_351B</strain>
    </source>
</reference>
<feature type="chain" id="PRO_5046287648" description="DUF11 domain-containing protein" evidence="3">
    <location>
        <begin position="30"/>
        <end position="419"/>
    </location>
</feature>
<dbReference type="EMBL" id="PRLM01000003">
    <property type="protein sequence ID" value="RYC74840.1"/>
    <property type="molecule type" value="Genomic_DNA"/>
</dbReference>
<feature type="region of interest" description="Disordered" evidence="1">
    <location>
        <begin position="361"/>
        <end position="381"/>
    </location>
</feature>